<dbReference type="PRINTS" id="PR00173">
    <property type="entry name" value="EDTRNSPORT"/>
</dbReference>
<feature type="transmembrane region" description="Helical" evidence="6">
    <location>
        <begin position="256"/>
        <end position="277"/>
    </location>
</feature>
<feature type="transmembrane region" description="Helical" evidence="6">
    <location>
        <begin position="79"/>
        <end position="100"/>
    </location>
</feature>
<dbReference type="InterPro" id="IPR001851">
    <property type="entry name" value="ABC_transp_permease"/>
</dbReference>
<dbReference type="GO" id="GO:0022857">
    <property type="term" value="F:transmembrane transporter activity"/>
    <property type="evidence" value="ECO:0007669"/>
    <property type="project" value="InterPro"/>
</dbReference>
<dbReference type="AlphaFoldDB" id="A0A9D1YXM2"/>
<evidence type="ECO:0000256" key="5">
    <source>
        <dbReference type="ARBA" id="ARBA00023136"/>
    </source>
</evidence>
<evidence type="ECO:0000256" key="3">
    <source>
        <dbReference type="ARBA" id="ARBA00022692"/>
    </source>
</evidence>
<dbReference type="EMBL" id="DXDC01000375">
    <property type="protein sequence ID" value="HIY67062.1"/>
    <property type="molecule type" value="Genomic_DNA"/>
</dbReference>
<feature type="transmembrane region" description="Helical" evidence="6">
    <location>
        <begin position="210"/>
        <end position="230"/>
    </location>
</feature>
<proteinExistence type="predicted"/>
<gene>
    <name evidence="7" type="ORF">H9830_12405</name>
</gene>
<accession>A0A9D1YXM2</accession>
<feature type="transmembrane region" description="Helical" evidence="6">
    <location>
        <begin position="311"/>
        <end position="328"/>
    </location>
</feature>
<evidence type="ECO:0000256" key="6">
    <source>
        <dbReference type="SAM" id="Phobius"/>
    </source>
</evidence>
<evidence type="ECO:0000256" key="4">
    <source>
        <dbReference type="ARBA" id="ARBA00022989"/>
    </source>
</evidence>
<evidence type="ECO:0000256" key="1">
    <source>
        <dbReference type="ARBA" id="ARBA00004651"/>
    </source>
</evidence>
<comment type="caution">
    <text evidence="7">The sequence shown here is derived from an EMBL/GenBank/DDBJ whole genome shotgun (WGS) entry which is preliminary data.</text>
</comment>
<dbReference type="Pfam" id="PF02653">
    <property type="entry name" value="BPD_transp_2"/>
    <property type="match status" value="1"/>
</dbReference>
<reference evidence="7" key="1">
    <citation type="journal article" date="2021" name="PeerJ">
        <title>Extensive microbial diversity within the chicken gut microbiome revealed by metagenomics and culture.</title>
        <authorList>
            <person name="Gilroy R."/>
            <person name="Ravi A."/>
            <person name="Getino M."/>
            <person name="Pursley I."/>
            <person name="Horton D.L."/>
            <person name="Alikhan N.F."/>
            <person name="Baker D."/>
            <person name="Gharbi K."/>
            <person name="Hall N."/>
            <person name="Watson M."/>
            <person name="Adriaenssens E.M."/>
            <person name="Foster-Nyarko E."/>
            <person name="Jarju S."/>
            <person name="Secka A."/>
            <person name="Antonio M."/>
            <person name="Oren A."/>
            <person name="Chaudhuri R.R."/>
            <person name="La Ragione R."/>
            <person name="Hildebrand F."/>
            <person name="Pallen M.J."/>
        </authorList>
    </citation>
    <scope>NUCLEOTIDE SEQUENCE</scope>
    <source>
        <strain evidence="7">ChiGjej1B1-98</strain>
    </source>
</reference>
<evidence type="ECO:0000256" key="2">
    <source>
        <dbReference type="ARBA" id="ARBA00022475"/>
    </source>
</evidence>
<dbReference type="PANTHER" id="PTHR47089">
    <property type="entry name" value="ABC TRANSPORTER, PERMEASE PROTEIN"/>
    <property type="match status" value="1"/>
</dbReference>
<keyword evidence="5 6" id="KW-0472">Membrane</keyword>
<dbReference type="CDD" id="cd06580">
    <property type="entry name" value="TM_PBP1_transp_TpRbsC_like"/>
    <property type="match status" value="1"/>
</dbReference>
<keyword evidence="2" id="KW-1003">Cell membrane</keyword>
<feature type="transmembrane region" description="Helical" evidence="6">
    <location>
        <begin position="131"/>
        <end position="152"/>
    </location>
</feature>
<keyword evidence="4 6" id="KW-1133">Transmembrane helix</keyword>
<dbReference type="PANTHER" id="PTHR47089:SF1">
    <property type="entry name" value="GUANOSINE ABC TRANSPORTER PERMEASE PROTEIN NUPP"/>
    <property type="match status" value="1"/>
</dbReference>
<feature type="transmembrane region" description="Helical" evidence="6">
    <location>
        <begin position="161"/>
        <end position="179"/>
    </location>
</feature>
<protein>
    <submittedName>
        <fullName evidence="7">ABC transporter permease</fullName>
    </submittedName>
</protein>
<reference evidence="7" key="2">
    <citation type="submission" date="2021-04" db="EMBL/GenBank/DDBJ databases">
        <authorList>
            <person name="Gilroy R."/>
        </authorList>
    </citation>
    <scope>NUCLEOTIDE SEQUENCE</scope>
    <source>
        <strain evidence="7">ChiGjej1B1-98</strain>
    </source>
</reference>
<comment type="subcellular location">
    <subcellularLocation>
        <location evidence="1">Cell membrane</location>
        <topology evidence="1">Multi-pass membrane protein</topology>
    </subcellularLocation>
</comment>
<sequence length="370" mass="38614">MLSVLAVVASLVVGAILIGFTNPRVADAAGYFFARPGDTFAALWQAVSGAYISLFQGAIFNPNRMDSVQQVLAPLSTTLYYAAPLIIAGLGVAIAFKVGLFNIGGRGQMLVGAGVAGWVGFTVPLPPVIHVAVALIAGALAGALWGGIVGLLKARTGAHEVILTIMLNYVAYLGIQYALRNPDLLRNQDNNNPVSPPMMDTAILHSLPGFRVHAGILIAIAVVILYWWFIERSNLGYQFRAVGLNPDAARQAGMNVGLVTTLAMAFGGAFMGLAGGVQVTGQVTSGFTANIDAGIGFEAITVALLGRSSPWGTLVAGLLFGAMRAGGFNMQAAQQIPIDLVLVLQAFIVLFIAAPALVKTIFFYPKGARS</sequence>
<feature type="transmembrane region" description="Helical" evidence="6">
    <location>
        <begin position="340"/>
        <end position="364"/>
    </location>
</feature>
<dbReference type="GO" id="GO:0005886">
    <property type="term" value="C:plasma membrane"/>
    <property type="evidence" value="ECO:0007669"/>
    <property type="project" value="UniProtKB-SubCell"/>
</dbReference>
<dbReference type="Proteomes" id="UP000824005">
    <property type="component" value="Unassembled WGS sequence"/>
</dbReference>
<name>A0A9D1YXM2_9MICO</name>
<evidence type="ECO:0000313" key="8">
    <source>
        <dbReference type="Proteomes" id="UP000824005"/>
    </source>
</evidence>
<keyword evidence="3 6" id="KW-0812">Transmembrane</keyword>
<evidence type="ECO:0000313" key="7">
    <source>
        <dbReference type="EMBL" id="HIY67062.1"/>
    </source>
</evidence>
<organism evidence="7 8">
    <name type="scientific">Candidatus Agrococcus pullicola</name>
    <dbReference type="NCBI Taxonomy" id="2838429"/>
    <lineage>
        <taxon>Bacteria</taxon>
        <taxon>Bacillati</taxon>
        <taxon>Actinomycetota</taxon>
        <taxon>Actinomycetes</taxon>
        <taxon>Micrococcales</taxon>
        <taxon>Microbacteriaceae</taxon>
        <taxon>Agrococcus</taxon>
    </lineage>
</organism>